<dbReference type="InterPro" id="IPR017926">
    <property type="entry name" value="GATASE"/>
</dbReference>
<dbReference type="InterPro" id="IPR029062">
    <property type="entry name" value="Class_I_gatase-like"/>
</dbReference>
<evidence type="ECO:0000256" key="4">
    <source>
        <dbReference type="ARBA" id="ARBA00022741"/>
    </source>
</evidence>
<feature type="region of interest" description="Disordered" evidence="10">
    <location>
        <begin position="1"/>
        <end position="20"/>
    </location>
</feature>
<dbReference type="NCBIfam" id="NF003792">
    <property type="entry name" value="PRK05380.1"/>
    <property type="match status" value="1"/>
</dbReference>
<feature type="compositionally biased region" description="Polar residues" evidence="10">
    <location>
        <begin position="1"/>
        <end position="11"/>
    </location>
</feature>
<keyword evidence="7 9" id="KW-0665">Pyrimidine biosynthesis</keyword>
<dbReference type="PANTHER" id="PTHR11550:SF0">
    <property type="entry name" value="CTP SYNTHASE-RELATED"/>
    <property type="match status" value="1"/>
</dbReference>
<dbReference type="Gene3D" id="3.40.50.880">
    <property type="match status" value="2"/>
</dbReference>
<dbReference type="FunFam" id="3.40.50.300:FF:000207">
    <property type="entry name" value="CTP synthase"/>
    <property type="match status" value="1"/>
</dbReference>
<dbReference type="EC" id="6.3.4.2" evidence="9"/>
<dbReference type="InterPro" id="IPR033828">
    <property type="entry name" value="GATase1_CTP_Synthase"/>
</dbReference>
<evidence type="ECO:0000256" key="3">
    <source>
        <dbReference type="ARBA" id="ARBA00022598"/>
    </source>
</evidence>
<comment type="similarity">
    <text evidence="2 9">Belongs to the CTP synthase family.</text>
</comment>
<evidence type="ECO:0000256" key="7">
    <source>
        <dbReference type="ARBA" id="ARBA00022975"/>
    </source>
</evidence>
<dbReference type="InterPro" id="IPR027417">
    <property type="entry name" value="P-loop_NTPase"/>
</dbReference>
<dbReference type="eggNOG" id="KOG2387">
    <property type="taxonomic scope" value="Eukaryota"/>
</dbReference>
<dbReference type="InterPro" id="IPR004468">
    <property type="entry name" value="CTP_synthase"/>
</dbReference>
<gene>
    <name evidence="13" type="ORF">Esi_0752_0001</name>
</gene>
<dbReference type="UniPathway" id="UPA00159">
    <property type="reaction ID" value="UER00277"/>
</dbReference>
<evidence type="ECO:0000259" key="12">
    <source>
        <dbReference type="Pfam" id="PF06418"/>
    </source>
</evidence>
<evidence type="ECO:0000256" key="1">
    <source>
        <dbReference type="ARBA" id="ARBA00005171"/>
    </source>
</evidence>
<name>D7G6L2_ECTSI</name>
<keyword evidence="14" id="KW-1185">Reference proteome</keyword>
<dbReference type="GO" id="GO:0019856">
    <property type="term" value="P:pyrimidine nucleobase biosynthetic process"/>
    <property type="evidence" value="ECO:0007669"/>
    <property type="project" value="TreeGrafter"/>
</dbReference>
<dbReference type="OrthoDB" id="1739076at2759"/>
<comment type="pathway">
    <text evidence="1 9">Pyrimidine metabolism; CTP biosynthesis via de novo pathway; CTP from UDP: step 2/2.</text>
</comment>
<comment type="catalytic activity">
    <reaction evidence="8 9">
        <text>UTP + L-glutamine + ATP + H2O = CTP + L-glutamate + ADP + phosphate + 2 H(+)</text>
        <dbReference type="Rhea" id="RHEA:26426"/>
        <dbReference type="ChEBI" id="CHEBI:15377"/>
        <dbReference type="ChEBI" id="CHEBI:15378"/>
        <dbReference type="ChEBI" id="CHEBI:29985"/>
        <dbReference type="ChEBI" id="CHEBI:30616"/>
        <dbReference type="ChEBI" id="CHEBI:37563"/>
        <dbReference type="ChEBI" id="CHEBI:43474"/>
        <dbReference type="ChEBI" id="CHEBI:46398"/>
        <dbReference type="ChEBI" id="CHEBI:58359"/>
        <dbReference type="ChEBI" id="CHEBI:456216"/>
        <dbReference type="EC" id="6.3.4.2"/>
    </reaction>
</comment>
<evidence type="ECO:0000256" key="8">
    <source>
        <dbReference type="ARBA" id="ARBA00047781"/>
    </source>
</evidence>
<keyword evidence="5 9" id="KW-0067">ATP-binding</keyword>
<dbReference type="EMBL" id="FN649760">
    <property type="protein sequence ID" value="CBJ33951.1"/>
    <property type="molecule type" value="Genomic_DNA"/>
</dbReference>
<dbReference type="Pfam" id="PF06418">
    <property type="entry name" value="CTP_synth_N"/>
    <property type="match status" value="1"/>
</dbReference>
<dbReference type="STRING" id="2880.D7G6L2"/>
<dbReference type="PROSITE" id="PS51273">
    <property type="entry name" value="GATASE_TYPE_1"/>
    <property type="match status" value="1"/>
</dbReference>
<organism evidence="13 14">
    <name type="scientific">Ectocarpus siliculosus</name>
    <name type="common">Brown alga</name>
    <name type="synonym">Conferva siliculosa</name>
    <dbReference type="NCBI Taxonomy" id="2880"/>
    <lineage>
        <taxon>Eukaryota</taxon>
        <taxon>Sar</taxon>
        <taxon>Stramenopiles</taxon>
        <taxon>Ochrophyta</taxon>
        <taxon>PX clade</taxon>
        <taxon>Phaeophyceae</taxon>
        <taxon>Ectocarpales</taxon>
        <taxon>Ectocarpaceae</taxon>
        <taxon>Ectocarpus</taxon>
    </lineage>
</organism>
<evidence type="ECO:0000256" key="10">
    <source>
        <dbReference type="SAM" id="MobiDB-lite"/>
    </source>
</evidence>
<dbReference type="GO" id="GO:0044210">
    <property type="term" value="P:'de novo' CTP biosynthetic process"/>
    <property type="evidence" value="ECO:0007669"/>
    <property type="project" value="UniProtKB-UniRule"/>
</dbReference>
<dbReference type="GO" id="GO:0042802">
    <property type="term" value="F:identical protein binding"/>
    <property type="evidence" value="ECO:0007669"/>
    <property type="project" value="TreeGrafter"/>
</dbReference>
<comment type="function">
    <text evidence="9">Catalyzes the ATP-dependent amination of UTP to CTP with either L-glutamine or ammonia as the source of nitrogen.</text>
</comment>
<keyword evidence="4 9" id="KW-0547">Nucleotide-binding</keyword>
<reference evidence="13 14" key="1">
    <citation type="journal article" date="2010" name="Nature">
        <title>The Ectocarpus genome and the independent evolution of multicellularity in brown algae.</title>
        <authorList>
            <person name="Cock J.M."/>
            <person name="Sterck L."/>
            <person name="Rouze P."/>
            <person name="Scornet D."/>
            <person name="Allen A.E."/>
            <person name="Amoutzias G."/>
            <person name="Anthouard V."/>
            <person name="Artiguenave F."/>
            <person name="Aury J.M."/>
            <person name="Badger J.H."/>
            <person name="Beszteri B."/>
            <person name="Billiau K."/>
            <person name="Bonnet E."/>
            <person name="Bothwell J.H."/>
            <person name="Bowler C."/>
            <person name="Boyen C."/>
            <person name="Brownlee C."/>
            <person name="Carrano C.J."/>
            <person name="Charrier B."/>
            <person name="Cho G.Y."/>
            <person name="Coelho S.M."/>
            <person name="Collen J."/>
            <person name="Corre E."/>
            <person name="Da Silva C."/>
            <person name="Delage L."/>
            <person name="Delaroque N."/>
            <person name="Dittami S.M."/>
            <person name="Doulbeau S."/>
            <person name="Elias M."/>
            <person name="Farnham G."/>
            <person name="Gachon C.M."/>
            <person name="Gschloessl B."/>
            <person name="Heesch S."/>
            <person name="Jabbari K."/>
            <person name="Jubin C."/>
            <person name="Kawai H."/>
            <person name="Kimura K."/>
            <person name="Kloareg B."/>
            <person name="Kupper F.C."/>
            <person name="Lang D."/>
            <person name="Le Bail A."/>
            <person name="Leblanc C."/>
            <person name="Lerouge P."/>
            <person name="Lohr M."/>
            <person name="Lopez P.J."/>
            <person name="Martens C."/>
            <person name="Maumus F."/>
            <person name="Michel G."/>
            <person name="Miranda-Saavedra D."/>
            <person name="Morales J."/>
            <person name="Moreau H."/>
            <person name="Motomura T."/>
            <person name="Nagasato C."/>
            <person name="Napoli C.A."/>
            <person name="Nelson D.R."/>
            <person name="Nyvall-Collen P."/>
            <person name="Peters A.F."/>
            <person name="Pommier C."/>
            <person name="Potin P."/>
            <person name="Poulain J."/>
            <person name="Quesneville H."/>
            <person name="Read B."/>
            <person name="Rensing S.A."/>
            <person name="Ritter A."/>
            <person name="Rousvoal S."/>
            <person name="Samanta M."/>
            <person name="Samson G."/>
            <person name="Schroeder D.C."/>
            <person name="Segurens B."/>
            <person name="Strittmatter M."/>
            <person name="Tonon T."/>
            <person name="Tregear J.W."/>
            <person name="Valentin K."/>
            <person name="von Dassow P."/>
            <person name="Yamagishi T."/>
            <person name="Van de Peer Y."/>
            <person name="Wincker P."/>
        </authorList>
    </citation>
    <scope>NUCLEOTIDE SEQUENCE [LARGE SCALE GENOMIC DNA]</scope>
    <source>
        <strain evidence="14">Ec32 / CCAP1310/4</strain>
    </source>
</reference>
<dbReference type="CDD" id="cd03113">
    <property type="entry name" value="CTPS_N"/>
    <property type="match status" value="1"/>
</dbReference>
<evidence type="ECO:0000256" key="9">
    <source>
        <dbReference type="RuleBase" id="RU810713"/>
    </source>
</evidence>
<evidence type="ECO:0000256" key="5">
    <source>
        <dbReference type="ARBA" id="ARBA00022840"/>
    </source>
</evidence>
<dbReference type="GO" id="GO:0005524">
    <property type="term" value="F:ATP binding"/>
    <property type="evidence" value="ECO:0007669"/>
    <property type="project" value="UniProtKB-KW"/>
</dbReference>
<evidence type="ECO:0000313" key="14">
    <source>
        <dbReference type="Proteomes" id="UP000002630"/>
    </source>
</evidence>
<dbReference type="PANTHER" id="PTHR11550">
    <property type="entry name" value="CTP SYNTHASE"/>
    <property type="match status" value="1"/>
</dbReference>
<dbReference type="GO" id="GO:0003883">
    <property type="term" value="F:CTP synthase activity"/>
    <property type="evidence" value="ECO:0007669"/>
    <property type="project" value="UniProtKB-UniRule"/>
</dbReference>
<dbReference type="SUPFAM" id="SSF52540">
    <property type="entry name" value="P-loop containing nucleoside triphosphate hydrolases"/>
    <property type="match status" value="1"/>
</dbReference>
<protein>
    <recommendedName>
        <fullName evidence="9">CTP synthase</fullName>
        <ecNumber evidence="9">6.3.4.2</ecNumber>
    </recommendedName>
    <alternativeName>
        <fullName evidence="9">UTP--ammonia ligase</fullName>
    </alternativeName>
</protein>
<dbReference type="MEROPS" id="C26.A36"/>
<dbReference type="InParanoid" id="D7G6L2"/>
<proteinExistence type="inferred from homology"/>
<dbReference type="Pfam" id="PF00117">
    <property type="entry name" value="GATase"/>
    <property type="match status" value="1"/>
</dbReference>
<dbReference type="InterPro" id="IPR017456">
    <property type="entry name" value="CTP_synthase_N"/>
</dbReference>
<dbReference type="AlphaFoldDB" id="D7G6L2"/>
<evidence type="ECO:0000256" key="2">
    <source>
        <dbReference type="ARBA" id="ARBA00007533"/>
    </source>
</evidence>
<feature type="domain" description="Glutamine amidotransferase" evidence="11">
    <location>
        <begin position="300"/>
        <end position="491"/>
    </location>
</feature>
<evidence type="ECO:0000313" key="13">
    <source>
        <dbReference type="EMBL" id="CBJ33951.1"/>
    </source>
</evidence>
<evidence type="ECO:0000259" key="11">
    <source>
        <dbReference type="Pfam" id="PF00117"/>
    </source>
</evidence>
<dbReference type="Gene3D" id="3.40.50.300">
    <property type="entry name" value="P-loop containing nucleotide triphosphate hydrolases"/>
    <property type="match status" value="2"/>
</dbReference>
<feature type="domain" description="CTP synthase N-terminal" evidence="12">
    <location>
        <begin position="29"/>
        <end position="289"/>
    </location>
</feature>
<dbReference type="CDD" id="cd01746">
    <property type="entry name" value="GATase1_CTP_Synthase"/>
    <property type="match status" value="1"/>
</dbReference>
<dbReference type="Proteomes" id="UP000002630">
    <property type="component" value="Unassembled WGS sequence"/>
</dbReference>
<accession>D7G6L2</accession>
<dbReference type="SUPFAM" id="SSF52317">
    <property type="entry name" value="Class I glutamine amidotransferase-like"/>
    <property type="match status" value="1"/>
</dbReference>
<evidence type="ECO:0000256" key="6">
    <source>
        <dbReference type="ARBA" id="ARBA00022962"/>
    </source>
</evidence>
<keyword evidence="3 9" id="KW-0436">Ligase</keyword>
<keyword evidence="6 9" id="KW-0315">Glutamine amidotransferase</keyword>
<sequence>MADSHAASNGTAAPGGMSDGGDGLLEPMKYIVVTGGVVSGLGKGVTISSIGRMLKNCGLRTTSIKIDPYLNTDAGTMSPFEHGEVFVLDDGGEADLDLGNYERFLGVRLSRDHNITTGKVYQSVISKERKGEYLGKTVQVVPHITDEIQAWIERVAEIPVDGSNQRPDVCLIEVGGTVGDIESSVFLEALRQFQFRVGRERMSLVHVTLVPVLGSVGEQKTKPTQQTVRELRSVGLHPDVICCRSAELLEESTRNKISIFCQVPATSVLTVYDVTNIYKVPLVLVEQEAAGRALHIGRQALKHSAVHAKRDLQLIWVEASDLEVEFKEASPDKHAEAWNTLKGVDGVVLPGGFGTRGVEGKILTAKWARETGKPLLGVCLGFQCMVVEHCRSLLGWEGANSTDFHWPLARPTKHFDEFVSACTCDGSYEVNPEKIDEIEAGGLEFVGRDESGLRMEIAEIPRSKHPYYVGTQYHPEFLSRPLEPSPPFLGLLLASSGQMDAWLEGSGSFAPKHDGSIDA</sequence>